<dbReference type="RefSeq" id="WP_070750452.1">
    <property type="nucleotide sequence ID" value="NZ_BAABZI010000001.1"/>
</dbReference>
<comment type="caution">
    <text evidence="1">The sequence shown here is derived from an EMBL/GenBank/DDBJ whole genome shotgun (WGS) entry which is preliminary data.</text>
</comment>
<evidence type="ECO:0000313" key="2">
    <source>
        <dbReference type="EMBL" id="MCE9237754.1"/>
    </source>
</evidence>
<protein>
    <submittedName>
        <fullName evidence="2">P27 family phage terminase small subunit</fullName>
    </submittedName>
</protein>
<dbReference type="AlphaFoldDB" id="A0A6I0S3R2"/>
<evidence type="ECO:0000313" key="3">
    <source>
        <dbReference type="Proteomes" id="UP000488521"/>
    </source>
</evidence>
<reference evidence="2" key="2">
    <citation type="submission" date="2021-07" db="EMBL/GenBank/DDBJ databases">
        <title>Comparative genomics of Bacteroides fragilis group isolates reveals species-dependent resistance mechanisms and validates clinical tools for resistance prediction.</title>
        <authorList>
            <person name="Wallace M.J."/>
            <person name="Jean S."/>
            <person name="Wallace M.A."/>
            <person name="Carey-Ann B.D."/>
            <person name="Dantas G."/>
        </authorList>
    </citation>
    <scope>NUCLEOTIDE SEQUENCE</scope>
    <source>
        <strain evidence="2">BJH_160</strain>
    </source>
</reference>
<dbReference type="Proteomes" id="UP001200544">
    <property type="component" value="Unassembled WGS sequence"/>
</dbReference>
<accession>A0A6I0S3R2</accession>
<name>A0A6I0S3R2_BACT4</name>
<proteinExistence type="predicted"/>
<dbReference type="EMBL" id="JAHYQA010000005">
    <property type="protein sequence ID" value="MCE9237754.1"/>
    <property type="molecule type" value="Genomic_DNA"/>
</dbReference>
<gene>
    <name evidence="1" type="ORF">GAN59_20540</name>
    <name evidence="2" type="ORF">K0H07_11415</name>
</gene>
<dbReference type="EMBL" id="WCRS01000019">
    <property type="protein sequence ID" value="KAB4470206.1"/>
    <property type="molecule type" value="Genomic_DNA"/>
</dbReference>
<organism evidence="1 3">
    <name type="scientific">Bacteroides thetaiotaomicron</name>
    <dbReference type="NCBI Taxonomy" id="818"/>
    <lineage>
        <taxon>Bacteria</taxon>
        <taxon>Pseudomonadati</taxon>
        <taxon>Bacteroidota</taxon>
        <taxon>Bacteroidia</taxon>
        <taxon>Bacteroidales</taxon>
        <taxon>Bacteroidaceae</taxon>
        <taxon>Bacteroides</taxon>
    </lineage>
</organism>
<reference evidence="1 3" key="1">
    <citation type="journal article" date="2019" name="Nat. Med.">
        <title>A library of human gut bacterial isolates paired with longitudinal multiomics data enables mechanistic microbiome research.</title>
        <authorList>
            <person name="Poyet M."/>
            <person name="Groussin M."/>
            <person name="Gibbons S.M."/>
            <person name="Avila-Pacheco J."/>
            <person name="Jiang X."/>
            <person name="Kearney S.M."/>
            <person name="Perrotta A.R."/>
            <person name="Berdy B."/>
            <person name="Zhao S."/>
            <person name="Lieberman T.D."/>
            <person name="Swanson P.K."/>
            <person name="Smith M."/>
            <person name="Roesemann S."/>
            <person name="Alexander J.E."/>
            <person name="Rich S.A."/>
            <person name="Livny J."/>
            <person name="Vlamakis H."/>
            <person name="Clish C."/>
            <person name="Bullock K."/>
            <person name="Deik A."/>
            <person name="Scott J."/>
            <person name="Pierce K.A."/>
            <person name="Xavier R.J."/>
            <person name="Alm E.J."/>
        </authorList>
    </citation>
    <scope>NUCLEOTIDE SEQUENCE [LARGE SCALE GENOMIC DNA]</scope>
    <source>
        <strain evidence="1 3">BIOML-A156</strain>
    </source>
</reference>
<sequence>MSDLDDIKEKIRAAMNSQGTYTSDLDLCITLCAGSYIAFKIALNDIAKKKRSFVTEVSREGNKKLVAHPAFKVLFDALEVTRKQLRELGLTLQTLSASDDDEVNDLINEVDKIDRDGEGD</sequence>
<evidence type="ECO:0000313" key="1">
    <source>
        <dbReference type="EMBL" id="KAB4470206.1"/>
    </source>
</evidence>
<dbReference type="Proteomes" id="UP000488521">
    <property type="component" value="Unassembled WGS sequence"/>
</dbReference>